<gene>
    <name evidence="2" type="ORF">UFOPK2001_00360</name>
</gene>
<protein>
    <submittedName>
        <fullName evidence="2">Unannotated protein</fullName>
    </submittedName>
</protein>
<dbReference type="EMBL" id="CAEZVN010000021">
    <property type="protein sequence ID" value="CAB4628465.1"/>
    <property type="molecule type" value="Genomic_DNA"/>
</dbReference>
<sequence>MTKCQVVAIFEPKPEFLDEVRALLNEVAVGVRTENGCLFYDLFQAIDGRLWFIEAWESRELWQEHNGAPSVARIKAGIEGKLVVPVDVHEMYAA</sequence>
<dbReference type="InterPro" id="IPR007138">
    <property type="entry name" value="ABM_dom"/>
</dbReference>
<dbReference type="PROSITE" id="PS51725">
    <property type="entry name" value="ABM"/>
    <property type="match status" value="1"/>
</dbReference>
<feature type="domain" description="ABM" evidence="1">
    <location>
        <begin position="4"/>
        <end position="91"/>
    </location>
</feature>
<dbReference type="Gene3D" id="3.30.70.100">
    <property type="match status" value="1"/>
</dbReference>
<evidence type="ECO:0000313" key="2">
    <source>
        <dbReference type="EMBL" id="CAB4628465.1"/>
    </source>
</evidence>
<dbReference type="Pfam" id="PF03992">
    <property type="entry name" value="ABM"/>
    <property type="match status" value="1"/>
</dbReference>
<accession>A0A6J6IVK0</accession>
<dbReference type="InterPro" id="IPR011008">
    <property type="entry name" value="Dimeric_a/b-barrel"/>
</dbReference>
<evidence type="ECO:0000259" key="1">
    <source>
        <dbReference type="PROSITE" id="PS51725"/>
    </source>
</evidence>
<dbReference type="AlphaFoldDB" id="A0A6J6IVK0"/>
<organism evidence="2">
    <name type="scientific">freshwater metagenome</name>
    <dbReference type="NCBI Taxonomy" id="449393"/>
    <lineage>
        <taxon>unclassified sequences</taxon>
        <taxon>metagenomes</taxon>
        <taxon>ecological metagenomes</taxon>
    </lineage>
</organism>
<reference evidence="2" key="1">
    <citation type="submission" date="2020-05" db="EMBL/GenBank/DDBJ databases">
        <authorList>
            <person name="Chiriac C."/>
            <person name="Salcher M."/>
            <person name="Ghai R."/>
            <person name="Kavagutti S V."/>
        </authorList>
    </citation>
    <scope>NUCLEOTIDE SEQUENCE</scope>
</reference>
<proteinExistence type="predicted"/>
<name>A0A6J6IVK0_9ZZZZ</name>
<dbReference type="SUPFAM" id="SSF54909">
    <property type="entry name" value="Dimeric alpha+beta barrel"/>
    <property type="match status" value="1"/>
</dbReference>